<keyword evidence="3" id="KW-0813">Transport</keyword>
<organism evidence="14 15">
    <name type="scientific">Saccharopolyspora thermophila</name>
    <dbReference type="NCBI Taxonomy" id="89367"/>
    <lineage>
        <taxon>Bacteria</taxon>
        <taxon>Bacillati</taxon>
        <taxon>Actinomycetota</taxon>
        <taxon>Actinomycetes</taxon>
        <taxon>Pseudonocardiales</taxon>
        <taxon>Pseudonocardiaceae</taxon>
        <taxon>Saccharopolyspora</taxon>
    </lineage>
</organism>
<dbReference type="GO" id="GO:0015293">
    <property type="term" value="F:symporter activity"/>
    <property type="evidence" value="ECO:0007669"/>
    <property type="project" value="UniProtKB-KW"/>
</dbReference>
<feature type="transmembrane region" description="Helical" evidence="11">
    <location>
        <begin position="379"/>
        <end position="399"/>
    </location>
</feature>
<proteinExistence type="inferred from homology"/>
<comment type="caution">
    <text evidence="14">The sequence shown here is derived from an EMBL/GenBank/DDBJ whole genome shotgun (WGS) entry which is preliminary data.</text>
</comment>
<reference evidence="14 15" key="1">
    <citation type="journal article" date="2014" name="Int. J. Syst. Evol. Microbiol.">
        <title>Complete genome sequence of Corynebacterium casei LMG S-19264T (=DSM 44701T), isolated from a smear-ripened cheese.</title>
        <authorList>
            <consortium name="US DOE Joint Genome Institute (JGI-PGF)"/>
            <person name="Walter F."/>
            <person name="Albersmeier A."/>
            <person name="Kalinowski J."/>
            <person name="Ruckert C."/>
        </authorList>
    </citation>
    <scope>NUCLEOTIDE SEQUENCE [LARGE SCALE GENOMIC DNA]</scope>
    <source>
        <strain evidence="14 15">CGMCC 4.7206</strain>
    </source>
</reference>
<keyword evidence="8 11" id="KW-0472">Membrane</keyword>
<dbReference type="PROSITE" id="PS00216">
    <property type="entry name" value="SUGAR_TRANSPORT_1"/>
    <property type="match status" value="1"/>
</dbReference>
<dbReference type="PANTHER" id="PTHR43045:SF1">
    <property type="entry name" value="SHIKIMATE TRANSPORTER"/>
    <property type="match status" value="1"/>
</dbReference>
<evidence type="ECO:0000256" key="2">
    <source>
        <dbReference type="ARBA" id="ARBA00008240"/>
    </source>
</evidence>
<evidence type="ECO:0000313" key="13">
    <source>
        <dbReference type="EMBL" id="GAA0521681.1"/>
    </source>
</evidence>
<dbReference type="EMBL" id="BAAAHC010000009">
    <property type="protein sequence ID" value="GAA0521681.1"/>
    <property type="molecule type" value="Genomic_DNA"/>
</dbReference>
<keyword evidence="5 11" id="KW-0812">Transmembrane</keyword>
<feature type="transmembrane region" description="Helical" evidence="11">
    <location>
        <begin position="261"/>
        <end position="278"/>
    </location>
</feature>
<reference evidence="13" key="4">
    <citation type="submission" date="2023-12" db="EMBL/GenBank/DDBJ databases">
        <authorList>
            <person name="Sun Q."/>
            <person name="Inoue M."/>
        </authorList>
    </citation>
    <scope>NUCLEOTIDE SEQUENCE</scope>
    <source>
        <strain evidence="13">JCM 10664</strain>
    </source>
</reference>
<comment type="similarity">
    <text evidence="2">Belongs to the major facilitator superfamily. Metabolite:H+ Symporter (MHS) family (TC 2.A.1.6) family.</text>
</comment>
<evidence type="ECO:0000256" key="3">
    <source>
        <dbReference type="ARBA" id="ARBA00022448"/>
    </source>
</evidence>
<dbReference type="InterPro" id="IPR036259">
    <property type="entry name" value="MFS_trans_sf"/>
</dbReference>
<evidence type="ECO:0000256" key="5">
    <source>
        <dbReference type="ARBA" id="ARBA00022692"/>
    </source>
</evidence>
<evidence type="ECO:0000256" key="9">
    <source>
        <dbReference type="ARBA" id="ARBA00037295"/>
    </source>
</evidence>
<dbReference type="PANTHER" id="PTHR43045">
    <property type="entry name" value="SHIKIMATE TRANSPORTER"/>
    <property type="match status" value="1"/>
</dbReference>
<feature type="transmembrane region" description="Helical" evidence="11">
    <location>
        <begin position="92"/>
        <end position="110"/>
    </location>
</feature>
<feature type="domain" description="Major facilitator superfamily (MFS) profile" evidence="12">
    <location>
        <begin position="19"/>
        <end position="433"/>
    </location>
</feature>
<dbReference type="PROSITE" id="PS50850">
    <property type="entry name" value="MFS"/>
    <property type="match status" value="1"/>
</dbReference>
<dbReference type="CDD" id="cd17369">
    <property type="entry name" value="MFS_ShiA_like"/>
    <property type="match status" value="1"/>
</dbReference>
<name>A0A917NF63_9PSEU</name>
<dbReference type="Proteomes" id="UP001500220">
    <property type="component" value="Unassembled WGS sequence"/>
</dbReference>
<evidence type="ECO:0000313" key="16">
    <source>
        <dbReference type="Proteomes" id="UP001500220"/>
    </source>
</evidence>
<dbReference type="GO" id="GO:0005886">
    <property type="term" value="C:plasma membrane"/>
    <property type="evidence" value="ECO:0007669"/>
    <property type="project" value="UniProtKB-SubCell"/>
</dbReference>
<gene>
    <name evidence="13" type="ORF">GCM10009545_24730</name>
    <name evidence="14" type="ORF">GCM10011581_35220</name>
</gene>
<evidence type="ECO:0000256" key="1">
    <source>
        <dbReference type="ARBA" id="ARBA00004651"/>
    </source>
</evidence>
<evidence type="ECO:0000256" key="6">
    <source>
        <dbReference type="ARBA" id="ARBA00022847"/>
    </source>
</evidence>
<feature type="transmembrane region" description="Helical" evidence="11">
    <location>
        <begin position="411"/>
        <end position="429"/>
    </location>
</feature>
<evidence type="ECO:0000313" key="15">
    <source>
        <dbReference type="Proteomes" id="UP000597989"/>
    </source>
</evidence>
<evidence type="ECO:0000313" key="14">
    <source>
        <dbReference type="EMBL" id="GGI95035.1"/>
    </source>
</evidence>
<feature type="transmembrane region" description="Helical" evidence="11">
    <location>
        <begin position="340"/>
        <end position="358"/>
    </location>
</feature>
<protein>
    <recommendedName>
        <fullName evidence="10">Putative proline/betaine transporter</fullName>
    </recommendedName>
</protein>
<feature type="transmembrane region" description="Helical" evidence="11">
    <location>
        <begin position="191"/>
        <end position="211"/>
    </location>
</feature>
<feature type="transmembrane region" description="Helical" evidence="11">
    <location>
        <begin position="284"/>
        <end position="303"/>
    </location>
</feature>
<dbReference type="SUPFAM" id="SSF103473">
    <property type="entry name" value="MFS general substrate transporter"/>
    <property type="match status" value="1"/>
</dbReference>
<keyword evidence="6" id="KW-0769">Symport</keyword>
<dbReference type="InterPro" id="IPR005829">
    <property type="entry name" value="Sugar_transporter_CS"/>
</dbReference>
<keyword evidence="7 11" id="KW-1133">Transmembrane helix</keyword>
<dbReference type="Proteomes" id="UP000597989">
    <property type="component" value="Unassembled WGS sequence"/>
</dbReference>
<dbReference type="InterPro" id="IPR011701">
    <property type="entry name" value="MFS"/>
</dbReference>
<reference evidence="13 16" key="2">
    <citation type="journal article" date="2019" name="Int. J. Syst. Evol. Microbiol.">
        <title>The Global Catalogue of Microorganisms (GCM) 10K type strain sequencing project: providing services to taxonomists for standard genome sequencing and annotation.</title>
        <authorList>
            <consortium name="The Broad Institute Genomics Platform"/>
            <consortium name="The Broad Institute Genome Sequencing Center for Infectious Disease"/>
            <person name="Wu L."/>
            <person name="Ma J."/>
        </authorList>
    </citation>
    <scope>NUCLEOTIDE SEQUENCE [LARGE SCALE GENOMIC DNA]</scope>
    <source>
        <strain evidence="13 16">JCM 10664</strain>
    </source>
</reference>
<dbReference type="FunFam" id="1.20.1250.20:FF:000001">
    <property type="entry name" value="Dicarboxylate MFS transporter"/>
    <property type="match status" value="1"/>
</dbReference>
<dbReference type="InterPro" id="IPR020846">
    <property type="entry name" value="MFS_dom"/>
</dbReference>
<reference evidence="14" key="3">
    <citation type="submission" date="2020-09" db="EMBL/GenBank/DDBJ databases">
        <authorList>
            <person name="Sun Q."/>
            <person name="Zhou Y."/>
        </authorList>
    </citation>
    <scope>NUCLEOTIDE SEQUENCE</scope>
    <source>
        <strain evidence="14">CGMCC 4.7206</strain>
    </source>
</reference>
<feature type="transmembrane region" description="Helical" evidence="11">
    <location>
        <begin position="31"/>
        <end position="50"/>
    </location>
</feature>
<evidence type="ECO:0000256" key="4">
    <source>
        <dbReference type="ARBA" id="ARBA00022475"/>
    </source>
</evidence>
<keyword evidence="16" id="KW-1185">Reference proteome</keyword>
<feature type="transmembrane region" description="Helical" evidence="11">
    <location>
        <begin position="168"/>
        <end position="185"/>
    </location>
</feature>
<dbReference type="Gene3D" id="1.20.1250.20">
    <property type="entry name" value="MFS general substrate transporter like domains"/>
    <property type="match status" value="2"/>
</dbReference>
<comment type="subcellular location">
    <subcellularLocation>
        <location evidence="1">Cell membrane</location>
        <topology evidence="1">Multi-pass membrane protein</topology>
    </subcellularLocation>
</comment>
<sequence>MASTTTATRAPSRTSIGKVVFASLIGTSIEWYDFFLYGSAAALVFGPLFFPESEPAAATMLAFGTYAIGFVARPLGGIIFGHFGDRLGRKTMLVVSLLLMGAATFAIGLLPTHATVGIAAPLLLLTCRMLQGFAVGGEWGGAVLMAAEHGDDARRGFWSSWPQAGVPAGNLLSAAVLWVLAAVQSDQDFQVWGWRIPFLLSALLVLIGMWVRLSIEESPVFAEAKAVREAEPDKRAPLLQVIRNYPREVLIAMGLRMTENIGYYMFSIVVLTYLVTYLHMPKSVAIVGVLAGSAAQLVLTPVIGGLSDRVGRRPLYLIGAIGTGIWGFVFFPMVDTGDQLMITLAIVIGLSFTTFMYAPQAALFSELFGTTVRYSGASLGYQLASVFAGGLAPMISVALLGTVDERNTTAVSIYLAIAAVITLVAAVAAKETAGSSLRHDRTINKLGSS</sequence>
<dbReference type="AlphaFoldDB" id="A0A917NF63"/>
<evidence type="ECO:0000256" key="8">
    <source>
        <dbReference type="ARBA" id="ARBA00023136"/>
    </source>
</evidence>
<comment type="function">
    <text evidence="9">May be a proton symporter involved in the uptake of osmolytes such as proline and glycine betaine.</text>
</comment>
<evidence type="ECO:0000256" key="7">
    <source>
        <dbReference type="ARBA" id="ARBA00022989"/>
    </source>
</evidence>
<feature type="transmembrane region" description="Helical" evidence="11">
    <location>
        <begin position="56"/>
        <end position="80"/>
    </location>
</feature>
<evidence type="ECO:0000259" key="12">
    <source>
        <dbReference type="PROSITE" id="PS50850"/>
    </source>
</evidence>
<keyword evidence="4" id="KW-1003">Cell membrane</keyword>
<dbReference type="EMBL" id="BMMT01000012">
    <property type="protein sequence ID" value="GGI95035.1"/>
    <property type="molecule type" value="Genomic_DNA"/>
</dbReference>
<dbReference type="RefSeq" id="WP_188989040.1">
    <property type="nucleotide sequence ID" value="NZ_BAAAHC010000009.1"/>
</dbReference>
<dbReference type="Pfam" id="PF07690">
    <property type="entry name" value="MFS_1"/>
    <property type="match status" value="1"/>
</dbReference>
<evidence type="ECO:0000256" key="11">
    <source>
        <dbReference type="SAM" id="Phobius"/>
    </source>
</evidence>
<feature type="transmembrane region" description="Helical" evidence="11">
    <location>
        <begin position="315"/>
        <end position="334"/>
    </location>
</feature>
<accession>A0A917NF63</accession>
<evidence type="ECO:0000256" key="10">
    <source>
        <dbReference type="ARBA" id="ARBA00039918"/>
    </source>
</evidence>